<accession>A0AAW6U065</accession>
<evidence type="ECO:0000313" key="2">
    <source>
        <dbReference type="Proteomes" id="UP001431776"/>
    </source>
</evidence>
<sequence>MSQLGQLRDAGKAILITTHDIFRAKQIADHVGIMKQGRLVAIRKRNDFKHADLEEIYLREMHVPQARLSQDG</sequence>
<evidence type="ECO:0008006" key="3">
    <source>
        <dbReference type="Google" id="ProtNLM"/>
    </source>
</evidence>
<organism evidence="1 2">
    <name type="scientific">Anaerobaca lacustris</name>
    <dbReference type="NCBI Taxonomy" id="3044600"/>
    <lineage>
        <taxon>Bacteria</taxon>
        <taxon>Pseudomonadati</taxon>
        <taxon>Planctomycetota</taxon>
        <taxon>Phycisphaerae</taxon>
        <taxon>Sedimentisphaerales</taxon>
        <taxon>Anaerobacaceae</taxon>
        <taxon>Anaerobaca</taxon>
    </lineage>
</organism>
<dbReference type="SUPFAM" id="SSF52540">
    <property type="entry name" value="P-loop containing nucleoside triphosphate hydrolases"/>
    <property type="match status" value="1"/>
</dbReference>
<reference evidence="1" key="1">
    <citation type="submission" date="2023-05" db="EMBL/GenBank/DDBJ databases">
        <title>Anaerotaeda fermentans gen. nov., sp. nov., a novel anaerobic planctomycete of the new family within the order Sedimentisphaerales isolated from Taman Peninsula, Russia.</title>
        <authorList>
            <person name="Khomyakova M.A."/>
            <person name="Merkel A.Y."/>
            <person name="Slobodkin A.I."/>
        </authorList>
    </citation>
    <scope>NUCLEOTIDE SEQUENCE</scope>
    <source>
        <strain evidence="1">M17dextr</strain>
    </source>
</reference>
<comment type="caution">
    <text evidence="1">The sequence shown here is derived from an EMBL/GenBank/DDBJ whole genome shotgun (WGS) entry which is preliminary data.</text>
</comment>
<protein>
    <recommendedName>
        <fullName evidence="3">ABC transporter ATP-binding protein</fullName>
    </recommendedName>
</protein>
<dbReference type="InterPro" id="IPR027417">
    <property type="entry name" value="P-loop_NTPase"/>
</dbReference>
<proteinExistence type="predicted"/>
<keyword evidence="2" id="KW-1185">Reference proteome</keyword>
<dbReference type="Proteomes" id="UP001431776">
    <property type="component" value="Unassembled WGS sequence"/>
</dbReference>
<dbReference type="EMBL" id="JASCXX010000032">
    <property type="protein sequence ID" value="MDI6451282.1"/>
    <property type="molecule type" value="Genomic_DNA"/>
</dbReference>
<name>A0AAW6U065_9BACT</name>
<gene>
    <name evidence="1" type="ORF">QJ522_19630</name>
</gene>
<dbReference type="AlphaFoldDB" id="A0AAW6U065"/>
<dbReference type="Gene3D" id="3.40.50.300">
    <property type="entry name" value="P-loop containing nucleotide triphosphate hydrolases"/>
    <property type="match status" value="1"/>
</dbReference>
<evidence type="ECO:0000313" key="1">
    <source>
        <dbReference type="EMBL" id="MDI6451282.1"/>
    </source>
</evidence>
<dbReference type="RefSeq" id="WP_349246690.1">
    <property type="nucleotide sequence ID" value="NZ_JASCXX010000032.1"/>
</dbReference>